<dbReference type="Gene3D" id="3.40.50.300">
    <property type="entry name" value="P-loop containing nucleotide triphosphate hydrolases"/>
    <property type="match status" value="1"/>
</dbReference>
<dbReference type="InterPro" id="IPR017871">
    <property type="entry name" value="ABC_transporter-like_CS"/>
</dbReference>
<evidence type="ECO:0000256" key="2">
    <source>
        <dbReference type="ARBA" id="ARBA00022741"/>
    </source>
</evidence>
<feature type="domain" description="ABC transporter" evidence="4">
    <location>
        <begin position="16"/>
        <end position="253"/>
    </location>
</feature>
<keyword evidence="6" id="KW-1185">Reference proteome</keyword>
<evidence type="ECO:0000313" key="5">
    <source>
        <dbReference type="EMBL" id="MBY8879142.1"/>
    </source>
</evidence>
<dbReference type="InterPro" id="IPR027417">
    <property type="entry name" value="P-loop_NTPase"/>
</dbReference>
<evidence type="ECO:0000256" key="1">
    <source>
        <dbReference type="ARBA" id="ARBA00022448"/>
    </source>
</evidence>
<comment type="caution">
    <text evidence="5">The sequence shown here is derived from an EMBL/GenBank/DDBJ whole genome shotgun (WGS) entry which is preliminary data.</text>
</comment>
<evidence type="ECO:0000259" key="4">
    <source>
        <dbReference type="PROSITE" id="PS50893"/>
    </source>
</evidence>
<dbReference type="SUPFAM" id="SSF52540">
    <property type="entry name" value="P-loop containing nucleoside triphosphate hydrolases"/>
    <property type="match status" value="1"/>
</dbReference>
<dbReference type="PROSITE" id="PS00211">
    <property type="entry name" value="ABC_TRANSPORTER_1"/>
    <property type="match status" value="1"/>
</dbReference>
<dbReference type="PROSITE" id="PS50893">
    <property type="entry name" value="ABC_TRANSPORTER_2"/>
    <property type="match status" value="1"/>
</dbReference>
<keyword evidence="1" id="KW-0813">Transport</keyword>
<dbReference type="GO" id="GO:0005524">
    <property type="term" value="F:ATP binding"/>
    <property type="evidence" value="ECO:0007669"/>
    <property type="project" value="UniProtKB-KW"/>
</dbReference>
<proteinExistence type="predicted"/>
<dbReference type="SMART" id="SM00382">
    <property type="entry name" value="AAA"/>
    <property type="match status" value="1"/>
</dbReference>
<dbReference type="InterPro" id="IPR017911">
    <property type="entry name" value="MacB-like_ATP-bd"/>
</dbReference>
<accession>A0ABS7Q7K3</accession>
<dbReference type="EMBL" id="JAINZZ010000017">
    <property type="protein sequence ID" value="MBY8879142.1"/>
    <property type="molecule type" value="Genomic_DNA"/>
</dbReference>
<dbReference type="InterPro" id="IPR003439">
    <property type="entry name" value="ABC_transporter-like_ATP-bd"/>
</dbReference>
<sequence>MYGVTTAGPPRAAEALRLEALTKVYEGTSRPVTALDAVSLTLPAGSFTSVMGPSGSGKSTLLQCAAGLETPTSGRVLVGGEELPSGGEAAVTRFRRGRVGFVFQQYNLVPYLTVAQNVTLPQRLAGRRPARKECATVLGVLGISELAERRPAELSGGQQQRVAIARALVSRPAVLFADEPTGALDTASGRQVLRLLQEAVREFGQTVVMVTHDPVAAACAESVVFLADGRIVDRLAAPDADEVARRMTRLDEVVASRHAGTGAAR</sequence>
<gene>
    <name evidence="5" type="ORF">K7862_16070</name>
</gene>
<evidence type="ECO:0000313" key="6">
    <source>
        <dbReference type="Proteomes" id="UP000778578"/>
    </source>
</evidence>
<dbReference type="CDD" id="cd03255">
    <property type="entry name" value="ABC_MJ0796_LolCDE_FtsE"/>
    <property type="match status" value="1"/>
</dbReference>
<dbReference type="PANTHER" id="PTHR24220">
    <property type="entry name" value="IMPORT ATP-BINDING PROTEIN"/>
    <property type="match status" value="1"/>
</dbReference>
<evidence type="ECO:0000256" key="3">
    <source>
        <dbReference type="ARBA" id="ARBA00022840"/>
    </source>
</evidence>
<dbReference type="InterPro" id="IPR003593">
    <property type="entry name" value="AAA+_ATPase"/>
</dbReference>
<dbReference type="InterPro" id="IPR015854">
    <property type="entry name" value="ABC_transpr_LolD-like"/>
</dbReference>
<dbReference type="Proteomes" id="UP000778578">
    <property type="component" value="Unassembled WGS sequence"/>
</dbReference>
<keyword evidence="3 5" id="KW-0067">ATP-binding</keyword>
<organism evidence="5 6">
    <name type="scientific">Actinacidiphila acidipaludis</name>
    <dbReference type="NCBI Taxonomy" id="2873382"/>
    <lineage>
        <taxon>Bacteria</taxon>
        <taxon>Bacillati</taxon>
        <taxon>Actinomycetota</taxon>
        <taxon>Actinomycetes</taxon>
        <taxon>Kitasatosporales</taxon>
        <taxon>Streptomycetaceae</taxon>
        <taxon>Actinacidiphila</taxon>
    </lineage>
</organism>
<dbReference type="RefSeq" id="WP_222963280.1">
    <property type="nucleotide sequence ID" value="NZ_JAINZZ010000017.1"/>
</dbReference>
<dbReference type="PANTHER" id="PTHR24220:SF685">
    <property type="entry name" value="ABC TRANSPORTER RELATED"/>
    <property type="match status" value="1"/>
</dbReference>
<name>A0ABS7Q7K3_9ACTN</name>
<dbReference type="Pfam" id="PF00005">
    <property type="entry name" value="ABC_tran"/>
    <property type="match status" value="1"/>
</dbReference>
<reference evidence="5 6" key="1">
    <citation type="submission" date="2021-08" db="EMBL/GenBank/DDBJ databases">
        <title>WGS of actinomycetes from Thailand.</title>
        <authorList>
            <person name="Thawai C."/>
        </authorList>
    </citation>
    <scope>NUCLEOTIDE SEQUENCE [LARGE SCALE GENOMIC DNA]</scope>
    <source>
        <strain evidence="5 6">PLK6-54</strain>
    </source>
</reference>
<protein>
    <submittedName>
        <fullName evidence="5">ABC transporter ATP-binding protein</fullName>
    </submittedName>
</protein>
<keyword evidence="2" id="KW-0547">Nucleotide-binding</keyword>